<comment type="caution">
    <text evidence="1">The sequence shown here is derived from an EMBL/GenBank/DDBJ whole genome shotgun (WGS) entry which is preliminary data.</text>
</comment>
<proteinExistence type="predicted"/>
<sequence length="188" mass="20904">MADHGPDVHERRRVRFLVIMRILGVDLGEVRQTDGFTCGPTTALVAAALLDEAYAAALDRTPEGLAREQHRLHRAANTVWPRRLGTTPAGVAALISAHGVPYRWRRFRRGDALDDVAEAVGRRLPVALLVGRVIPRHWLLLVEHPQPDTYHLFDPSSGRLREVGVDALRSHRMSPGFPRAYALVVPRG</sequence>
<organism evidence="1 2">
    <name type="scientific">Virgisporangium aliadipatigenens</name>
    <dbReference type="NCBI Taxonomy" id="741659"/>
    <lineage>
        <taxon>Bacteria</taxon>
        <taxon>Bacillati</taxon>
        <taxon>Actinomycetota</taxon>
        <taxon>Actinomycetes</taxon>
        <taxon>Micromonosporales</taxon>
        <taxon>Micromonosporaceae</taxon>
        <taxon>Virgisporangium</taxon>
    </lineage>
</organism>
<dbReference type="EMBL" id="BOPF01000020">
    <property type="protein sequence ID" value="GIJ48270.1"/>
    <property type="molecule type" value="Genomic_DNA"/>
</dbReference>
<dbReference type="AlphaFoldDB" id="A0A8J3YQR2"/>
<reference evidence="1" key="1">
    <citation type="submission" date="2021-01" db="EMBL/GenBank/DDBJ databases">
        <title>Whole genome shotgun sequence of Virgisporangium aliadipatigenens NBRC 105644.</title>
        <authorList>
            <person name="Komaki H."/>
            <person name="Tamura T."/>
        </authorList>
    </citation>
    <scope>NUCLEOTIDE SEQUENCE</scope>
    <source>
        <strain evidence="1">NBRC 105644</strain>
    </source>
</reference>
<evidence type="ECO:0000313" key="2">
    <source>
        <dbReference type="Proteomes" id="UP000619260"/>
    </source>
</evidence>
<name>A0A8J3YQR2_9ACTN</name>
<accession>A0A8J3YQR2</accession>
<evidence type="ECO:0000313" key="1">
    <source>
        <dbReference type="EMBL" id="GIJ48270.1"/>
    </source>
</evidence>
<protein>
    <submittedName>
        <fullName evidence="1">Uncharacterized protein</fullName>
    </submittedName>
</protein>
<keyword evidence="2" id="KW-1185">Reference proteome</keyword>
<dbReference type="Proteomes" id="UP000619260">
    <property type="component" value="Unassembled WGS sequence"/>
</dbReference>
<gene>
    <name evidence="1" type="ORF">Val02_51560</name>
</gene>